<dbReference type="EMBL" id="MN740030">
    <property type="protein sequence ID" value="QHT85046.1"/>
    <property type="molecule type" value="Genomic_DNA"/>
</dbReference>
<feature type="region of interest" description="Disordered" evidence="2">
    <location>
        <begin position="179"/>
        <end position="215"/>
    </location>
</feature>
<sequence>MSTTTTDPKMPEEFPKIIKDFVDDINNTFPEYNLIINKWWKPSEFTDILDEEERNAAVIADRDAKVVAVFKHCLRVFPERFFDILYQNNEIFSDSSEINTEFLPGISFKYLWQCDISDKTRETIWKYLQLVLIAIIGCVKNRDAFGDTEKLFKSVNEDDFKGKLEETMAQMQKIFEAGSSAREGGEGEGGEGGEGGGGGVGGSGPSFNMGNMPSADDIQGHISGMLDGKLGNLAREIAEETAENLNIDMDDATNVNDVLQNLFKNPGKLMGLVKNVGDKLDSRIKSGEIKESELLAEASEIMNKMKNMPGMDNIQAMLGKMGMNMPNMGKNAKVDVNAMEAQLNRNMKAAQTKERLKKKMEMKHMANAAAAAMSQQQQQPNPQALTDEQLISVFSTGEKVERSPRNGVNNSGSGIASGNSSNSDKKKKKKK</sequence>
<feature type="compositionally biased region" description="Gly residues" evidence="2">
    <location>
        <begin position="192"/>
        <end position="204"/>
    </location>
</feature>
<feature type="compositionally biased region" description="Low complexity" evidence="2">
    <location>
        <begin position="406"/>
        <end position="422"/>
    </location>
</feature>
<feature type="compositionally biased region" description="Low complexity" evidence="2">
    <location>
        <begin position="365"/>
        <end position="384"/>
    </location>
</feature>
<feature type="coiled-coil region" evidence="1">
    <location>
        <begin position="235"/>
        <end position="262"/>
    </location>
</feature>
<reference evidence="3" key="1">
    <citation type="journal article" date="2020" name="Nature">
        <title>Giant virus diversity and host interactions through global metagenomics.</title>
        <authorList>
            <person name="Schulz F."/>
            <person name="Roux S."/>
            <person name="Paez-Espino D."/>
            <person name="Jungbluth S."/>
            <person name="Walsh D.A."/>
            <person name="Denef V.J."/>
            <person name="McMahon K.D."/>
            <person name="Konstantinidis K.T."/>
            <person name="Eloe-Fadrosh E.A."/>
            <person name="Kyrpides N.C."/>
            <person name="Woyke T."/>
        </authorList>
    </citation>
    <scope>NUCLEOTIDE SEQUENCE</scope>
    <source>
        <strain evidence="3">GVMAG-M-3300023184-178</strain>
    </source>
</reference>
<feature type="region of interest" description="Disordered" evidence="2">
    <location>
        <begin position="364"/>
        <end position="431"/>
    </location>
</feature>
<evidence type="ECO:0000256" key="1">
    <source>
        <dbReference type="SAM" id="Coils"/>
    </source>
</evidence>
<name>A0A6C0HY21_9ZZZZ</name>
<evidence type="ECO:0000256" key="2">
    <source>
        <dbReference type="SAM" id="MobiDB-lite"/>
    </source>
</evidence>
<accession>A0A6C0HY21</accession>
<keyword evidence="1" id="KW-0175">Coiled coil</keyword>
<organism evidence="3">
    <name type="scientific">viral metagenome</name>
    <dbReference type="NCBI Taxonomy" id="1070528"/>
    <lineage>
        <taxon>unclassified sequences</taxon>
        <taxon>metagenomes</taxon>
        <taxon>organismal metagenomes</taxon>
    </lineage>
</organism>
<proteinExistence type="predicted"/>
<evidence type="ECO:0000313" key="3">
    <source>
        <dbReference type="EMBL" id="QHT85046.1"/>
    </source>
</evidence>
<dbReference type="AlphaFoldDB" id="A0A6C0HY21"/>
<protein>
    <submittedName>
        <fullName evidence="3">Uncharacterized protein</fullName>
    </submittedName>
</protein>